<name>A0A1I0Z529_9BACI</name>
<evidence type="ECO:0000256" key="1">
    <source>
        <dbReference type="SAM" id="Coils"/>
    </source>
</evidence>
<reference evidence="3 4" key="1">
    <citation type="submission" date="2016-10" db="EMBL/GenBank/DDBJ databases">
        <authorList>
            <person name="de Groot N.N."/>
        </authorList>
    </citation>
    <scope>NUCLEOTIDE SEQUENCE [LARGE SCALE GENOMIC DNA]</scope>
    <source>
        <strain evidence="3 4">CGMCC 1.3702</strain>
    </source>
</reference>
<dbReference type="EMBL" id="FOJW01000009">
    <property type="protein sequence ID" value="SFB20502.1"/>
    <property type="molecule type" value="Genomic_DNA"/>
</dbReference>
<sequence length="357" mass="42182">MNIFLDSNVVFTDPFMNKNIYNKLLLELAEKDFVTIYISEVVKKEIINNFEKELSKYYKEIEKSEVKIKKILRENERLPFDWKVTVGEYVLKLKEHYEELEDYGLINVLDFDNNILPELVERSIKRKKPFTDKKQEFRDGIIWLTYANFTKARERFIGTCYFITNNTSDFTLNGEIHPDLQEDSTAFIFYKNTQEFFQNTDQVKQLQKTLNLVNWVEGEDFENSPQVVLDLLEEQCCDEIFEEVWDYLHMYSDRIFTKYHYEMKPDYVDFELDATSIELIDVGDINVEVVLDTVVITGFLDANIEFNVGFLNPTWAIEEDEIQNVGSDSKPISMDFTLTINQDKKINDLDLDNIDLG</sequence>
<keyword evidence="4" id="KW-1185">Reference proteome</keyword>
<keyword evidence="1" id="KW-0175">Coiled coil</keyword>
<gene>
    <name evidence="3" type="ORF">SAMN04488072_109164</name>
</gene>
<feature type="coiled-coil region" evidence="1">
    <location>
        <begin position="47"/>
        <end position="74"/>
    </location>
</feature>
<accession>A0A1I0Z529</accession>
<dbReference type="OrthoDB" id="2779996at2"/>
<dbReference type="Pfam" id="PF16289">
    <property type="entry name" value="PIN_12"/>
    <property type="match status" value="1"/>
</dbReference>
<protein>
    <recommendedName>
        <fullName evidence="2">DUF4935 domain-containing protein</fullName>
    </recommendedName>
</protein>
<evidence type="ECO:0000259" key="2">
    <source>
        <dbReference type="Pfam" id="PF16289"/>
    </source>
</evidence>
<evidence type="ECO:0000313" key="4">
    <source>
        <dbReference type="Proteomes" id="UP000198642"/>
    </source>
</evidence>
<dbReference type="InterPro" id="IPR032557">
    <property type="entry name" value="DUF4935"/>
</dbReference>
<dbReference type="RefSeq" id="WP_090238558.1">
    <property type="nucleotide sequence ID" value="NZ_FOJW01000009.1"/>
</dbReference>
<dbReference type="AlphaFoldDB" id="A0A1I0Z529"/>
<evidence type="ECO:0000313" key="3">
    <source>
        <dbReference type="EMBL" id="SFB20502.1"/>
    </source>
</evidence>
<dbReference type="Proteomes" id="UP000198642">
    <property type="component" value="Unassembled WGS sequence"/>
</dbReference>
<proteinExistence type="predicted"/>
<organism evidence="3 4">
    <name type="scientific">Lentibacillus halodurans</name>
    <dbReference type="NCBI Taxonomy" id="237679"/>
    <lineage>
        <taxon>Bacteria</taxon>
        <taxon>Bacillati</taxon>
        <taxon>Bacillota</taxon>
        <taxon>Bacilli</taxon>
        <taxon>Bacillales</taxon>
        <taxon>Bacillaceae</taxon>
        <taxon>Lentibacillus</taxon>
    </lineage>
</organism>
<feature type="domain" description="DUF4935" evidence="2">
    <location>
        <begin position="3"/>
        <end position="170"/>
    </location>
</feature>